<dbReference type="EMBL" id="JARO02004788">
    <property type="protein sequence ID" value="KPP67903.1"/>
    <property type="molecule type" value="Genomic_DNA"/>
</dbReference>
<accession>A0A0P7UDF8</accession>
<protein>
    <submittedName>
        <fullName evidence="2">Uncharacterized protein</fullName>
    </submittedName>
</protein>
<dbReference type="Proteomes" id="UP000034805">
    <property type="component" value="Unassembled WGS sequence"/>
</dbReference>
<feature type="non-terminal residue" evidence="2">
    <location>
        <position position="1"/>
    </location>
</feature>
<evidence type="ECO:0000256" key="1">
    <source>
        <dbReference type="SAM" id="MobiDB-lite"/>
    </source>
</evidence>
<feature type="region of interest" description="Disordered" evidence="1">
    <location>
        <begin position="262"/>
        <end position="283"/>
    </location>
</feature>
<feature type="non-terminal residue" evidence="2">
    <location>
        <position position="333"/>
    </location>
</feature>
<dbReference type="AlphaFoldDB" id="A0A0P7UDF8"/>
<evidence type="ECO:0000313" key="2">
    <source>
        <dbReference type="EMBL" id="KPP67903.1"/>
    </source>
</evidence>
<feature type="region of interest" description="Disordered" evidence="1">
    <location>
        <begin position="309"/>
        <end position="333"/>
    </location>
</feature>
<feature type="compositionally biased region" description="Basic and acidic residues" evidence="1">
    <location>
        <begin position="262"/>
        <end position="273"/>
    </location>
</feature>
<gene>
    <name evidence="2" type="ORF">Z043_113457</name>
</gene>
<evidence type="ECO:0000313" key="3">
    <source>
        <dbReference type="Proteomes" id="UP000034805"/>
    </source>
</evidence>
<reference evidence="2 3" key="1">
    <citation type="submission" date="2015-08" db="EMBL/GenBank/DDBJ databases">
        <title>The genome of the Asian arowana (Scleropages formosus).</title>
        <authorList>
            <person name="Tan M.H."/>
            <person name="Gan H.M."/>
            <person name="Croft L.J."/>
            <person name="Austin C.M."/>
        </authorList>
    </citation>
    <scope>NUCLEOTIDE SEQUENCE [LARGE SCALE GENOMIC DNA]</scope>
    <source>
        <strain evidence="2">Aro1</strain>
    </source>
</reference>
<proteinExistence type="predicted"/>
<organism evidence="2 3">
    <name type="scientific">Scleropages formosus</name>
    <name type="common">Asian bonytongue</name>
    <name type="synonym">Osteoglossum formosum</name>
    <dbReference type="NCBI Taxonomy" id="113540"/>
    <lineage>
        <taxon>Eukaryota</taxon>
        <taxon>Metazoa</taxon>
        <taxon>Chordata</taxon>
        <taxon>Craniata</taxon>
        <taxon>Vertebrata</taxon>
        <taxon>Euteleostomi</taxon>
        <taxon>Actinopterygii</taxon>
        <taxon>Neopterygii</taxon>
        <taxon>Teleostei</taxon>
        <taxon>Osteoglossocephala</taxon>
        <taxon>Osteoglossomorpha</taxon>
        <taxon>Osteoglossiformes</taxon>
        <taxon>Osteoglossidae</taxon>
        <taxon>Scleropages</taxon>
    </lineage>
</organism>
<sequence length="333" mass="35898">PFYHTGQLLDCLALCGELLSHPVNSDTLRLFCLAFVPTRALLWLLLTPSLLKLPLEGCDLCQQLILPISLGLLELRFQPLHTALQESHCPGTLGSHGLRCRCSQHQGRQGIGMWSKGGAHDKLYASGLTPGLCHVPTKSWGQEPQGFSAGGVGTSQATRRDLCCRPSDLPRELTRHASAVSSNLFTRENEIRSTSSKTFLALSSPASSFASAAVGTPIPPSDDTAGTVLGVLLDLSPNSPSGQTIWKFSRTSSAVAKTIKRYDEAGSHEDHHRNGSPRVTSAAEDKFITVTSLRNRQLTVRTQGGLSPSLGISHFGEPGSSINIYHKQNETER</sequence>
<name>A0A0P7UDF8_SCLFO</name>
<comment type="caution">
    <text evidence="2">The sequence shown here is derived from an EMBL/GenBank/DDBJ whole genome shotgun (WGS) entry which is preliminary data.</text>
</comment>